<keyword evidence="3" id="KW-0269">Exonuclease</keyword>
<reference evidence="3 4" key="1">
    <citation type="submission" date="2019-03" db="EMBL/GenBank/DDBJ databases">
        <title>Genomic Encyclopedia of Archaeal and Bacterial Type Strains, Phase II (KMG-II): from individual species to whole genera.</title>
        <authorList>
            <person name="Goeker M."/>
        </authorList>
    </citation>
    <scope>NUCLEOTIDE SEQUENCE [LARGE SCALE GENOMIC DNA]</scope>
    <source>
        <strain evidence="3 4">DSM 19035</strain>
    </source>
</reference>
<dbReference type="PANTHER" id="PTHR14859:SF15">
    <property type="entry name" value="ENDONUCLEASE_EXONUCLEASE_PHOSPHATASE DOMAIN-CONTAINING PROTEIN"/>
    <property type="match status" value="1"/>
</dbReference>
<name>A0A4R6SUC4_9SPHI</name>
<keyword evidence="3" id="KW-0255">Endonuclease</keyword>
<evidence type="ECO:0000256" key="1">
    <source>
        <dbReference type="SAM" id="Phobius"/>
    </source>
</evidence>
<keyword evidence="1" id="KW-0472">Membrane</keyword>
<dbReference type="InterPro" id="IPR051916">
    <property type="entry name" value="GPI-anchor_lipid_remodeler"/>
</dbReference>
<dbReference type="GO" id="GO:0006506">
    <property type="term" value="P:GPI anchor biosynthetic process"/>
    <property type="evidence" value="ECO:0007669"/>
    <property type="project" value="TreeGrafter"/>
</dbReference>
<dbReference type="Pfam" id="PF03372">
    <property type="entry name" value="Exo_endo_phos"/>
    <property type="match status" value="1"/>
</dbReference>
<dbReference type="Proteomes" id="UP000295620">
    <property type="component" value="Unassembled WGS sequence"/>
</dbReference>
<keyword evidence="1" id="KW-1133">Transmembrane helix</keyword>
<evidence type="ECO:0000313" key="4">
    <source>
        <dbReference type="Proteomes" id="UP000295620"/>
    </source>
</evidence>
<organism evidence="3 4">
    <name type="scientific">Pedobacter metabolipauper</name>
    <dbReference type="NCBI Taxonomy" id="425513"/>
    <lineage>
        <taxon>Bacteria</taxon>
        <taxon>Pseudomonadati</taxon>
        <taxon>Bacteroidota</taxon>
        <taxon>Sphingobacteriia</taxon>
        <taxon>Sphingobacteriales</taxon>
        <taxon>Sphingobacteriaceae</taxon>
        <taxon>Pedobacter</taxon>
    </lineage>
</organism>
<keyword evidence="3" id="KW-0378">Hydrolase</keyword>
<proteinExistence type="predicted"/>
<evidence type="ECO:0000259" key="2">
    <source>
        <dbReference type="Pfam" id="PF03372"/>
    </source>
</evidence>
<keyword evidence="1" id="KW-0812">Transmembrane</keyword>
<comment type="caution">
    <text evidence="3">The sequence shown here is derived from an EMBL/GenBank/DDBJ whole genome shotgun (WGS) entry which is preliminary data.</text>
</comment>
<keyword evidence="4" id="KW-1185">Reference proteome</keyword>
<dbReference type="PANTHER" id="PTHR14859">
    <property type="entry name" value="CALCOFLUOR WHITE HYPERSENSITIVE PROTEIN PRECURSOR"/>
    <property type="match status" value="1"/>
</dbReference>
<gene>
    <name evidence="3" type="ORF">ATK78_3812</name>
</gene>
<dbReference type="InterPro" id="IPR036691">
    <property type="entry name" value="Endo/exonu/phosph_ase_sf"/>
</dbReference>
<feature type="transmembrane region" description="Helical" evidence="1">
    <location>
        <begin position="41"/>
        <end position="62"/>
    </location>
</feature>
<sequence>MKKETKPTFIDKIVRFGAVLLAIALVLGFLAGTFDPRDNKYIAFFGLAYPFLLIINILMILWWCLRKRWIFAISTAVVILIGWRALTATFGIAGESGAGKKANPELFRMMTYNVHSFKPYGSENIEQIKERMLDLIRNEDPDVICFQEYYTRQKGPFDITDSLKQILKTPYYYFEPSSENSYEATGLAIFSKYPIKNKGLIVFGENYGGNASIFIDIKVNNKQLRVYNLHLQSISFDKQDYNYLDKVTKKMDADIVPSKRIISLLKNAFLKRSEQVDIMKKHMGACSSSFLIAGDFNDTPASYAVTQLTRSLNNTFKVHGRGLGRTYNGKFPNFQIDYIATTKDIKVNNYRIIQAKLSDHFPVRSDLSLNP</sequence>
<dbReference type="EMBL" id="SNYC01000006">
    <property type="protein sequence ID" value="TDQ07684.1"/>
    <property type="molecule type" value="Genomic_DNA"/>
</dbReference>
<protein>
    <submittedName>
        <fullName evidence="3">Endonuclease/exonuclease/phosphatase family metal-dependent hydrolase</fullName>
    </submittedName>
</protein>
<dbReference type="OrthoDB" id="635146at2"/>
<feature type="domain" description="Endonuclease/exonuclease/phosphatase" evidence="2">
    <location>
        <begin position="110"/>
        <end position="360"/>
    </location>
</feature>
<feature type="transmembrane region" description="Helical" evidence="1">
    <location>
        <begin position="69"/>
        <end position="86"/>
    </location>
</feature>
<dbReference type="AlphaFoldDB" id="A0A4R6SUC4"/>
<dbReference type="CDD" id="cd09084">
    <property type="entry name" value="EEP-2"/>
    <property type="match status" value="1"/>
</dbReference>
<keyword evidence="3" id="KW-0540">Nuclease</keyword>
<evidence type="ECO:0000313" key="3">
    <source>
        <dbReference type="EMBL" id="TDQ07684.1"/>
    </source>
</evidence>
<dbReference type="RefSeq" id="WP_133577621.1">
    <property type="nucleotide sequence ID" value="NZ_SNYC01000006.1"/>
</dbReference>
<dbReference type="GO" id="GO:0004519">
    <property type="term" value="F:endonuclease activity"/>
    <property type="evidence" value="ECO:0007669"/>
    <property type="project" value="UniProtKB-KW"/>
</dbReference>
<dbReference type="GO" id="GO:0016020">
    <property type="term" value="C:membrane"/>
    <property type="evidence" value="ECO:0007669"/>
    <property type="project" value="GOC"/>
</dbReference>
<dbReference type="GO" id="GO:0004527">
    <property type="term" value="F:exonuclease activity"/>
    <property type="evidence" value="ECO:0007669"/>
    <property type="project" value="UniProtKB-KW"/>
</dbReference>
<dbReference type="SUPFAM" id="SSF56219">
    <property type="entry name" value="DNase I-like"/>
    <property type="match status" value="1"/>
</dbReference>
<accession>A0A4R6SUC4</accession>
<dbReference type="Gene3D" id="3.60.10.10">
    <property type="entry name" value="Endonuclease/exonuclease/phosphatase"/>
    <property type="match status" value="1"/>
</dbReference>
<dbReference type="InterPro" id="IPR005135">
    <property type="entry name" value="Endo/exonuclease/phosphatase"/>
</dbReference>